<dbReference type="Pfam" id="PF08264">
    <property type="entry name" value="Anticodon_1"/>
    <property type="match status" value="1"/>
</dbReference>
<feature type="short sequence motif" description="'HIGH' region" evidence="12">
    <location>
        <begin position="45"/>
        <end position="55"/>
    </location>
</feature>
<dbReference type="FunFam" id="3.40.50.620:FF:000032">
    <property type="entry name" value="Valine--tRNA ligase"/>
    <property type="match status" value="1"/>
</dbReference>
<evidence type="ECO:0000256" key="5">
    <source>
        <dbReference type="ARBA" id="ARBA00022741"/>
    </source>
</evidence>
<accession>A0A1H5V2V6</accession>
<keyword evidence="5 12" id="KW-0547">Nucleotide-binding</keyword>
<reference evidence="16 17" key="1">
    <citation type="submission" date="2016-10" db="EMBL/GenBank/DDBJ databases">
        <authorList>
            <person name="de Groot N.N."/>
        </authorList>
    </citation>
    <scope>NUCLEOTIDE SEQUENCE [LARGE SCALE GENOMIC DNA]</scope>
    <source>
        <strain evidence="16 17">DSM 26656</strain>
    </source>
</reference>
<dbReference type="SUPFAM" id="SSF46589">
    <property type="entry name" value="tRNA-binding arm"/>
    <property type="match status" value="1"/>
</dbReference>
<evidence type="ECO:0000313" key="17">
    <source>
        <dbReference type="Proteomes" id="UP000236743"/>
    </source>
</evidence>
<evidence type="ECO:0000256" key="1">
    <source>
        <dbReference type="ARBA" id="ARBA00004496"/>
    </source>
</evidence>
<evidence type="ECO:0000256" key="11">
    <source>
        <dbReference type="ARBA" id="ARBA00060830"/>
    </source>
</evidence>
<dbReference type="CDD" id="cd00817">
    <property type="entry name" value="ValRS_core"/>
    <property type="match status" value="1"/>
</dbReference>
<dbReference type="InterPro" id="IPR013155">
    <property type="entry name" value="M/V/L/I-tRNA-synth_anticd-bd"/>
</dbReference>
<evidence type="ECO:0000259" key="14">
    <source>
        <dbReference type="Pfam" id="PF08264"/>
    </source>
</evidence>
<keyword evidence="3 12" id="KW-0963">Cytoplasm</keyword>
<dbReference type="Proteomes" id="UP000236743">
    <property type="component" value="Unassembled WGS sequence"/>
</dbReference>
<comment type="similarity">
    <text evidence="11 12">Belongs to the class-I aminoacyl-tRNA synthetase family. ValS type 1 subfamily.</text>
</comment>
<dbReference type="NCBIfam" id="TIGR00422">
    <property type="entry name" value="valS"/>
    <property type="match status" value="1"/>
</dbReference>
<protein>
    <recommendedName>
        <fullName evidence="12">Valine--tRNA ligase</fullName>
        <ecNumber evidence="12">6.1.1.9</ecNumber>
    </recommendedName>
    <alternativeName>
        <fullName evidence="12">Valyl-tRNA synthetase</fullName>
        <shortName evidence="12">ValRS</shortName>
    </alternativeName>
</protein>
<comment type="domain">
    <text evidence="12">ValRS has two distinct active sites: one for aminoacylation and one for editing. The misactivated threonine is translocated from the active site to the editing site.</text>
</comment>
<feature type="binding site" evidence="12">
    <location>
        <position position="580"/>
    </location>
    <ligand>
        <name>ATP</name>
        <dbReference type="ChEBI" id="CHEBI:30616"/>
    </ligand>
</feature>
<dbReference type="OrthoDB" id="9810365at2"/>
<dbReference type="PROSITE" id="PS00178">
    <property type="entry name" value="AA_TRNA_LIGASE_I"/>
    <property type="match status" value="1"/>
</dbReference>
<dbReference type="InterPro" id="IPR019499">
    <property type="entry name" value="Val-tRNA_synth_tRNA-bd"/>
</dbReference>
<dbReference type="InterPro" id="IPR002300">
    <property type="entry name" value="aa-tRNA-synth_Ia"/>
</dbReference>
<evidence type="ECO:0000259" key="13">
    <source>
        <dbReference type="Pfam" id="PF00133"/>
    </source>
</evidence>
<keyword evidence="8 12" id="KW-0175">Coiled coil</keyword>
<dbReference type="InterPro" id="IPR010978">
    <property type="entry name" value="tRNA-bd_arm"/>
</dbReference>
<dbReference type="FunFam" id="3.40.50.620:FF:000098">
    <property type="entry name" value="Valine--tRNA ligase"/>
    <property type="match status" value="1"/>
</dbReference>
<dbReference type="GO" id="GO:0006438">
    <property type="term" value="P:valyl-tRNA aminoacylation"/>
    <property type="evidence" value="ECO:0007669"/>
    <property type="project" value="UniProtKB-UniRule"/>
</dbReference>
<dbReference type="SUPFAM" id="SSF47323">
    <property type="entry name" value="Anticodon-binding domain of a subclass of class I aminoacyl-tRNA synthetases"/>
    <property type="match status" value="1"/>
</dbReference>
<dbReference type="InterPro" id="IPR009080">
    <property type="entry name" value="tRNAsynth_Ia_anticodon-bd"/>
</dbReference>
<evidence type="ECO:0000256" key="6">
    <source>
        <dbReference type="ARBA" id="ARBA00022840"/>
    </source>
</evidence>
<dbReference type="Pfam" id="PF10458">
    <property type="entry name" value="Val_tRNA-synt_C"/>
    <property type="match status" value="1"/>
</dbReference>
<dbReference type="Gene3D" id="1.10.730.10">
    <property type="entry name" value="Isoleucyl-tRNA Synthetase, Domain 1"/>
    <property type="match status" value="1"/>
</dbReference>
<dbReference type="Pfam" id="PF00133">
    <property type="entry name" value="tRNA-synt_1"/>
    <property type="match status" value="1"/>
</dbReference>
<dbReference type="InterPro" id="IPR002303">
    <property type="entry name" value="Valyl-tRNA_ligase"/>
</dbReference>
<dbReference type="CDD" id="cd07962">
    <property type="entry name" value="Anticodon_Ia_Val"/>
    <property type="match status" value="1"/>
</dbReference>
<gene>
    <name evidence="12" type="primary">valS</name>
    <name evidence="16" type="ORF">SAMN04488115_102130</name>
</gene>
<feature type="domain" description="Methionyl/Valyl/Leucyl/Isoleucyl-tRNA synthetase anticodon-binding" evidence="14">
    <location>
        <begin position="659"/>
        <end position="816"/>
    </location>
</feature>
<keyword evidence="17" id="KW-1185">Reference proteome</keyword>
<dbReference type="Gene3D" id="1.10.287.380">
    <property type="entry name" value="Valyl-tRNA synthetase, C-terminal domain"/>
    <property type="match status" value="1"/>
</dbReference>
<feature type="domain" description="Valyl-tRNA synthetase tRNA-binding arm" evidence="15">
    <location>
        <begin position="874"/>
        <end position="938"/>
    </location>
</feature>
<dbReference type="Gene3D" id="3.90.740.10">
    <property type="entry name" value="Valyl/Leucyl/Isoleucyl-tRNA synthetase, editing domain"/>
    <property type="match status" value="2"/>
</dbReference>
<name>A0A1H5V2V6_9HYPH</name>
<sequence length="939" mass="104381">MMDKTFEPAAVEARVSKAWEEAQAFKAGRGAAPGAEPYCIVIPPPNVTGSLHMGHALNNTLQDALCRFERMRGKDVLWQPGTDHAGIATQMVVERKLAAENKTDRRTMGREAFLEEVWRWKEESGGTIVNQLKRLGASCDWSRERFTMDEGLSKAVLKVFVGLHQQGLIYRAKRLVNWDPKFQTAISDLEVLQIEKSGSFKWQRGGEDGFDAAKLDKVLSKDPSGHLYYFNYPLEGVTYDADDASTFITVATTRPETMLGDTGVAVHPENETLGHLIGKNVVLPLVGRIIPIFGDDYADPEKGTGAVKITPAHDFNDFEVGKRHKLDVVNILDGEARMLLADNADFLAGASPESETLALHGLDRFAARKRVVAMMEARGYLAKIEPHGHTVPHGDRSDVVIEPWLTDQWYVDVKPLAQRSLKAVRDGRTKFTPESWTKVYYDWLENIEPWCVSRQLWWGHQIPAWYGPDGEVFVAESETAAQALAMGHYGGPVQLTRDEDVLDTWFSSALWPFSTLGWPDDTAELKRYYPTATLVTAFDIIFFWVARMMMMGLNFMDEVPFKDVYIHAIVRDEKGAKMSKSKGNVIDPLTIVDQYGADALRFTLAAMAAQGRDIKLSTARVEGYRNFATKIWNAARFAELNGCARTEGFDPAAVKQPLNRWILSEAARAAEDIAAGIPSFRFNEAAGAAYRFVWNQFCDWYLELAKPVLQGEGVDAAEKAETQATVAHVIDLICQLLHPFMPFLTEELWAQKAGEGAPRKLAAGDDALVCLTRWPDLEMLKDEAAEAEIGFVVDLISDIRSVRSEVNVPAGTQAPLVLVNASAATRATIESWRPMIERLARVSEIAFADASPAQSAQIIVRGEVAALPLAGIIDLDVERTRLTKEMAKLDQDIAVVDKKLGNPDFMARAPEEIVEENRDRRSAAEARKIKIAEALTRLS</sequence>
<keyword evidence="7 12" id="KW-0648">Protein biosynthesis</keyword>
<feature type="short sequence motif" description="'KMSKS' region" evidence="12">
    <location>
        <begin position="577"/>
        <end position="581"/>
    </location>
</feature>
<evidence type="ECO:0000313" key="16">
    <source>
        <dbReference type="EMBL" id="SEF81554.1"/>
    </source>
</evidence>
<evidence type="ECO:0000256" key="2">
    <source>
        <dbReference type="ARBA" id="ARBA00011245"/>
    </source>
</evidence>
<comment type="subcellular location">
    <subcellularLocation>
        <location evidence="1 12">Cytoplasm</location>
    </subcellularLocation>
</comment>
<dbReference type="InterPro" id="IPR001412">
    <property type="entry name" value="aa-tRNA-synth_I_CS"/>
</dbReference>
<evidence type="ECO:0000256" key="10">
    <source>
        <dbReference type="ARBA" id="ARBA00047552"/>
    </source>
</evidence>
<comment type="domain">
    <text evidence="12">The C-terminal coiled-coil domain is crucial for aminoacylation activity.</text>
</comment>
<evidence type="ECO:0000256" key="9">
    <source>
        <dbReference type="ARBA" id="ARBA00023146"/>
    </source>
</evidence>
<comment type="catalytic activity">
    <reaction evidence="10 12">
        <text>tRNA(Val) + L-valine + ATP = L-valyl-tRNA(Val) + AMP + diphosphate</text>
        <dbReference type="Rhea" id="RHEA:10704"/>
        <dbReference type="Rhea" id="RHEA-COMP:9672"/>
        <dbReference type="Rhea" id="RHEA-COMP:9708"/>
        <dbReference type="ChEBI" id="CHEBI:30616"/>
        <dbReference type="ChEBI" id="CHEBI:33019"/>
        <dbReference type="ChEBI" id="CHEBI:57762"/>
        <dbReference type="ChEBI" id="CHEBI:78442"/>
        <dbReference type="ChEBI" id="CHEBI:78537"/>
        <dbReference type="ChEBI" id="CHEBI:456215"/>
        <dbReference type="EC" id="6.1.1.9"/>
    </reaction>
</comment>
<evidence type="ECO:0000256" key="3">
    <source>
        <dbReference type="ARBA" id="ARBA00022490"/>
    </source>
</evidence>
<dbReference type="FunFam" id="1.10.287.380:FF:000001">
    <property type="entry name" value="Valine--tRNA ligase"/>
    <property type="match status" value="1"/>
</dbReference>
<evidence type="ECO:0000256" key="4">
    <source>
        <dbReference type="ARBA" id="ARBA00022598"/>
    </source>
</evidence>
<dbReference type="EC" id="6.1.1.9" evidence="12"/>
<dbReference type="PRINTS" id="PR00986">
    <property type="entry name" value="TRNASYNTHVAL"/>
</dbReference>
<dbReference type="InterPro" id="IPR009008">
    <property type="entry name" value="Val/Leu/Ile-tRNA-synth_edit"/>
</dbReference>
<keyword evidence="6 12" id="KW-0067">ATP-binding</keyword>
<dbReference type="GO" id="GO:0005829">
    <property type="term" value="C:cytosol"/>
    <property type="evidence" value="ECO:0007669"/>
    <property type="project" value="TreeGrafter"/>
</dbReference>
<proteinExistence type="inferred from homology"/>
<dbReference type="PANTHER" id="PTHR11946:SF93">
    <property type="entry name" value="VALINE--TRNA LIGASE, CHLOROPLASTIC_MITOCHONDRIAL 2"/>
    <property type="match status" value="1"/>
</dbReference>
<comment type="function">
    <text evidence="12">Catalyzes the attachment of valine to tRNA(Val). As ValRS can inadvertently accommodate and process structurally similar amino acids such as threonine, to avoid such errors, it has a 'posttransfer' editing activity that hydrolyzes mischarged Thr-tRNA(Val) in a tRNA-dependent manner.</text>
</comment>
<feature type="domain" description="Aminoacyl-tRNA synthetase class Ia" evidence="13">
    <location>
        <begin position="16"/>
        <end position="617"/>
    </location>
</feature>
<dbReference type="Gene3D" id="3.40.50.620">
    <property type="entry name" value="HUPs"/>
    <property type="match status" value="2"/>
</dbReference>
<organism evidence="16 17">
    <name type="scientific">Bosea lathyri</name>
    <dbReference type="NCBI Taxonomy" id="1036778"/>
    <lineage>
        <taxon>Bacteria</taxon>
        <taxon>Pseudomonadati</taxon>
        <taxon>Pseudomonadota</taxon>
        <taxon>Alphaproteobacteria</taxon>
        <taxon>Hyphomicrobiales</taxon>
        <taxon>Boseaceae</taxon>
        <taxon>Bosea</taxon>
    </lineage>
</organism>
<dbReference type="InterPro" id="IPR033705">
    <property type="entry name" value="Anticodon_Ia_Val"/>
</dbReference>
<dbReference type="SUPFAM" id="SSF52374">
    <property type="entry name" value="Nucleotidylyl transferase"/>
    <property type="match status" value="1"/>
</dbReference>
<keyword evidence="9 12" id="KW-0030">Aminoacyl-tRNA synthetase</keyword>
<evidence type="ECO:0000256" key="8">
    <source>
        <dbReference type="ARBA" id="ARBA00023054"/>
    </source>
</evidence>
<keyword evidence="4 12" id="KW-0436">Ligase</keyword>
<dbReference type="InterPro" id="IPR037118">
    <property type="entry name" value="Val-tRNA_synth_C_sf"/>
</dbReference>
<dbReference type="EMBL" id="FNUY01000002">
    <property type="protein sequence ID" value="SEF81554.1"/>
    <property type="molecule type" value="Genomic_DNA"/>
</dbReference>
<evidence type="ECO:0000256" key="7">
    <source>
        <dbReference type="ARBA" id="ARBA00022917"/>
    </source>
</evidence>
<dbReference type="GO" id="GO:0002161">
    <property type="term" value="F:aminoacyl-tRNA deacylase activity"/>
    <property type="evidence" value="ECO:0007669"/>
    <property type="project" value="InterPro"/>
</dbReference>
<dbReference type="AlphaFoldDB" id="A0A1H5V2V6"/>
<dbReference type="RefSeq" id="WP_103871826.1">
    <property type="nucleotide sequence ID" value="NZ_FNUY01000002.1"/>
</dbReference>
<dbReference type="InterPro" id="IPR014729">
    <property type="entry name" value="Rossmann-like_a/b/a_fold"/>
</dbReference>
<evidence type="ECO:0000256" key="12">
    <source>
        <dbReference type="HAMAP-Rule" id="MF_02004"/>
    </source>
</evidence>
<dbReference type="NCBIfam" id="NF004349">
    <property type="entry name" value="PRK05729.1"/>
    <property type="match status" value="1"/>
</dbReference>
<dbReference type="GO" id="GO:0005524">
    <property type="term" value="F:ATP binding"/>
    <property type="evidence" value="ECO:0007669"/>
    <property type="project" value="UniProtKB-UniRule"/>
</dbReference>
<dbReference type="SUPFAM" id="SSF50677">
    <property type="entry name" value="ValRS/IleRS/LeuRS editing domain"/>
    <property type="match status" value="1"/>
</dbReference>
<dbReference type="PANTHER" id="PTHR11946">
    <property type="entry name" value="VALYL-TRNA SYNTHETASES"/>
    <property type="match status" value="1"/>
</dbReference>
<comment type="subunit">
    <text evidence="2 12">Monomer.</text>
</comment>
<evidence type="ECO:0000259" key="15">
    <source>
        <dbReference type="Pfam" id="PF10458"/>
    </source>
</evidence>
<dbReference type="GO" id="GO:0004832">
    <property type="term" value="F:valine-tRNA ligase activity"/>
    <property type="evidence" value="ECO:0007669"/>
    <property type="project" value="UniProtKB-UniRule"/>
</dbReference>
<dbReference type="HAMAP" id="MF_02004">
    <property type="entry name" value="Val_tRNA_synth_type1"/>
    <property type="match status" value="1"/>
</dbReference>